<evidence type="ECO:0000313" key="1">
    <source>
        <dbReference type="EMBL" id="KAA1257470.1"/>
    </source>
</evidence>
<evidence type="ECO:0000313" key="2">
    <source>
        <dbReference type="Proteomes" id="UP000322699"/>
    </source>
</evidence>
<accession>A0A5B1CCY5</accession>
<reference evidence="1 2" key="1">
    <citation type="submission" date="2019-08" db="EMBL/GenBank/DDBJ databases">
        <title>Deep-cultivation of Planctomycetes and their phenomic and genomic characterization uncovers novel biology.</title>
        <authorList>
            <person name="Wiegand S."/>
            <person name="Jogler M."/>
            <person name="Boedeker C."/>
            <person name="Pinto D."/>
            <person name="Vollmers J."/>
            <person name="Rivas-Marin E."/>
            <person name="Kohn T."/>
            <person name="Peeters S.H."/>
            <person name="Heuer A."/>
            <person name="Rast P."/>
            <person name="Oberbeckmann S."/>
            <person name="Bunk B."/>
            <person name="Jeske O."/>
            <person name="Meyerdierks A."/>
            <person name="Storesund J.E."/>
            <person name="Kallscheuer N."/>
            <person name="Luecker S."/>
            <person name="Lage O.M."/>
            <person name="Pohl T."/>
            <person name="Merkel B.J."/>
            <person name="Hornburger P."/>
            <person name="Mueller R.-W."/>
            <person name="Bruemmer F."/>
            <person name="Labrenz M."/>
            <person name="Spormann A.M."/>
            <person name="Op Den Camp H."/>
            <person name="Overmann J."/>
            <person name="Amann R."/>
            <person name="Jetten M.S.M."/>
            <person name="Mascher T."/>
            <person name="Medema M.H."/>
            <person name="Devos D.P."/>
            <person name="Kaster A.-K."/>
            <person name="Ovreas L."/>
            <person name="Rohde M."/>
            <person name="Galperin M.Y."/>
            <person name="Jogler C."/>
        </authorList>
    </citation>
    <scope>NUCLEOTIDE SEQUENCE [LARGE SCALE GENOMIC DNA]</scope>
    <source>
        <strain evidence="1 2">LF1</strain>
    </source>
</reference>
<sequence>MEYATWIGVRSDYALLLEDIANGQSVGFPRDYAMIFTRPYHEYLDCDGLETGSLLMILCMALSDIVGHQDAFPLIHDPECAAAVNGFRSPDRSMTRLAETVATALDVISETDFHSRETHRKYEHLQSMLPWVREHIILDHFRRLASGNNIEPNDG</sequence>
<proteinExistence type="predicted"/>
<keyword evidence="2" id="KW-1185">Reference proteome</keyword>
<gene>
    <name evidence="1" type="ORF">LF1_53190</name>
</gene>
<comment type="caution">
    <text evidence="1">The sequence shown here is derived from an EMBL/GenBank/DDBJ whole genome shotgun (WGS) entry which is preliminary data.</text>
</comment>
<dbReference type="Proteomes" id="UP000322699">
    <property type="component" value="Unassembled WGS sequence"/>
</dbReference>
<name>A0A5B1CCY5_9BACT</name>
<organism evidence="1 2">
    <name type="scientific">Rubripirellula obstinata</name>
    <dbReference type="NCBI Taxonomy" id="406547"/>
    <lineage>
        <taxon>Bacteria</taxon>
        <taxon>Pseudomonadati</taxon>
        <taxon>Planctomycetota</taxon>
        <taxon>Planctomycetia</taxon>
        <taxon>Pirellulales</taxon>
        <taxon>Pirellulaceae</taxon>
        <taxon>Rubripirellula</taxon>
    </lineage>
</organism>
<dbReference type="RefSeq" id="WP_068267162.1">
    <property type="nucleotide sequence ID" value="NZ_LWSK01000165.1"/>
</dbReference>
<protein>
    <submittedName>
        <fullName evidence="1">Uncharacterized protein</fullName>
    </submittedName>
</protein>
<dbReference type="EMBL" id="VRLW01000002">
    <property type="protein sequence ID" value="KAA1257470.1"/>
    <property type="molecule type" value="Genomic_DNA"/>
</dbReference>
<dbReference type="AlphaFoldDB" id="A0A5B1CCY5"/>